<organism evidence="7 8">
    <name type="scientific">Plantactinospora siamensis</name>
    <dbReference type="NCBI Taxonomy" id="555372"/>
    <lineage>
        <taxon>Bacteria</taxon>
        <taxon>Bacillati</taxon>
        <taxon>Actinomycetota</taxon>
        <taxon>Actinomycetes</taxon>
        <taxon>Micromonosporales</taxon>
        <taxon>Micromonosporaceae</taxon>
        <taxon>Plantactinospora</taxon>
    </lineage>
</organism>
<dbReference type="EMBL" id="JBHLUE010000012">
    <property type="protein sequence ID" value="MFC0565738.1"/>
    <property type="molecule type" value="Genomic_DNA"/>
</dbReference>
<evidence type="ECO:0000256" key="5">
    <source>
        <dbReference type="ARBA" id="ARBA00023251"/>
    </source>
</evidence>
<name>A0ABV6NY85_9ACTN</name>
<evidence type="ECO:0000256" key="2">
    <source>
        <dbReference type="ARBA" id="ARBA00022448"/>
    </source>
</evidence>
<accession>A0ABV6NY85</accession>
<evidence type="ECO:0000259" key="6">
    <source>
        <dbReference type="PROSITE" id="PS50893"/>
    </source>
</evidence>
<feature type="domain" description="ABC transporter" evidence="6">
    <location>
        <begin position="6"/>
        <end position="229"/>
    </location>
</feature>
<dbReference type="InterPro" id="IPR050763">
    <property type="entry name" value="ABC_transporter_ATP-binding"/>
</dbReference>
<dbReference type="CDD" id="cd03230">
    <property type="entry name" value="ABC_DR_subfamily_A"/>
    <property type="match status" value="1"/>
</dbReference>
<dbReference type="GO" id="GO:0005524">
    <property type="term" value="F:ATP binding"/>
    <property type="evidence" value="ECO:0007669"/>
    <property type="project" value="UniProtKB-KW"/>
</dbReference>
<dbReference type="PANTHER" id="PTHR42711:SF17">
    <property type="entry name" value="ABC TRANSPORTER ATP-BINDING PROTEIN"/>
    <property type="match status" value="1"/>
</dbReference>
<dbReference type="Proteomes" id="UP001589894">
    <property type="component" value="Unassembled WGS sequence"/>
</dbReference>
<reference evidence="7 8" key="1">
    <citation type="submission" date="2024-09" db="EMBL/GenBank/DDBJ databases">
        <authorList>
            <person name="Sun Q."/>
            <person name="Mori K."/>
        </authorList>
    </citation>
    <scope>NUCLEOTIDE SEQUENCE [LARGE SCALE GENOMIC DNA]</scope>
    <source>
        <strain evidence="7 8">TBRC 2205</strain>
    </source>
</reference>
<dbReference type="InterPro" id="IPR027417">
    <property type="entry name" value="P-loop_NTPase"/>
</dbReference>
<keyword evidence="3" id="KW-0547">Nucleotide-binding</keyword>
<evidence type="ECO:0000313" key="7">
    <source>
        <dbReference type="EMBL" id="MFC0565738.1"/>
    </source>
</evidence>
<evidence type="ECO:0000256" key="3">
    <source>
        <dbReference type="ARBA" id="ARBA00022741"/>
    </source>
</evidence>
<evidence type="ECO:0000313" key="8">
    <source>
        <dbReference type="Proteomes" id="UP001589894"/>
    </source>
</evidence>
<keyword evidence="8" id="KW-1185">Reference proteome</keyword>
<keyword evidence="2" id="KW-0813">Transport</keyword>
<dbReference type="InterPro" id="IPR003593">
    <property type="entry name" value="AAA+_ATPase"/>
</dbReference>
<evidence type="ECO:0000256" key="1">
    <source>
        <dbReference type="ARBA" id="ARBA00004202"/>
    </source>
</evidence>
<keyword evidence="5" id="KW-0046">Antibiotic resistance</keyword>
<protein>
    <submittedName>
        <fullName evidence="7">ABC transporter ATP-binding protein</fullName>
    </submittedName>
</protein>
<dbReference type="SUPFAM" id="SSF52540">
    <property type="entry name" value="P-loop containing nucleoside triphosphate hydrolases"/>
    <property type="match status" value="1"/>
</dbReference>
<comment type="subcellular location">
    <subcellularLocation>
        <location evidence="1">Cell membrane</location>
        <topology evidence="1">Peripheral membrane protein</topology>
    </subcellularLocation>
</comment>
<proteinExistence type="predicted"/>
<dbReference type="InterPro" id="IPR003439">
    <property type="entry name" value="ABC_transporter-like_ATP-bd"/>
</dbReference>
<dbReference type="RefSeq" id="WP_377339887.1">
    <property type="nucleotide sequence ID" value="NZ_JBHLUE010000012.1"/>
</dbReference>
<dbReference type="PROSITE" id="PS50893">
    <property type="entry name" value="ABC_TRANSPORTER_2"/>
    <property type="match status" value="1"/>
</dbReference>
<comment type="caution">
    <text evidence="7">The sequence shown here is derived from an EMBL/GenBank/DDBJ whole genome shotgun (WGS) entry which is preliminary data.</text>
</comment>
<dbReference type="PANTHER" id="PTHR42711">
    <property type="entry name" value="ABC TRANSPORTER ATP-BINDING PROTEIN"/>
    <property type="match status" value="1"/>
</dbReference>
<sequence length="297" mass="30732">MENTAVRLIGLTRRFGTVRAVDNLDLTIAAGSTVALLGPNGAGKTTTISIMLGLSPADAGAATLFDRAPAEAVRAGRVGAMLQGTGFVSSATVRELVELARALYPRPLATDRILALAGLTDRAGRRLDRLSAGEAQRARFAFALAGGPELLVLDEPTTAMDVAARQAFWGAIREYAGAGNTVLFSTHHLDEADGYADRVVVLAAGRVVADGPPAQVRMLAGGRTVAFDLAGRPTDGLRSLPGVQSVEFRGDRVVLLTDDADATVTALAATGGFRNLEVNAANLEAAFLALTASGTEH</sequence>
<dbReference type="SMART" id="SM00382">
    <property type="entry name" value="AAA"/>
    <property type="match status" value="1"/>
</dbReference>
<dbReference type="Gene3D" id="3.40.50.300">
    <property type="entry name" value="P-loop containing nucleotide triphosphate hydrolases"/>
    <property type="match status" value="1"/>
</dbReference>
<evidence type="ECO:0000256" key="4">
    <source>
        <dbReference type="ARBA" id="ARBA00022840"/>
    </source>
</evidence>
<keyword evidence="4 7" id="KW-0067">ATP-binding</keyword>
<gene>
    <name evidence="7" type="ORF">ACFFHU_16565</name>
</gene>
<dbReference type="Pfam" id="PF00005">
    <property type="entry name" value="ABC_tran"/>
    <property type="match status" value="1"/>
</dbReference>